<name>A0ACB9IZC5_9ASTR</name>
<dbReference type="EMBL" id="CM042023">
    <property type="protein sequence ID" value="KAI3813375.1"/>
    <property type="molecule type" value="Genomic_DNA"/>
</dbReference>
<evidence type="ECO:0000313" key="1">
    <source>
        <dbReference type="EMBL" id="KAI3813375.1"/>
    </source>
</evidence>
<comment type="caution">
    <text evidence="1">The sequence shown here is derived from an EMBL/GenBank/DDBJ whole genome shotgun (WGS) entry which is preliminary data.</text>
</comment>
<sequence length="234" mass="25849">MQPILQPEDFWIRAPTKGIVVFALPGERGLTELTGDFKIQFHDRQGDFYCWLNTTMMENKVLLNGSDFDDFDKRKLPVPGFKVEIVMIDYDGTMPEKYKANEKPSISSTDSSPSYKASTNSSRNKASNDQENDNVFSDSDDEDKAASAKQSSTNVISGPMTAPPPPQPSGKTEAEVTTLTKNTQQLSLNNKQQSTSNNKQAERLIPNLNSGDIKAIAADASVFSFGDDEDYESE</sequence>
<reference evidence="2" key="1">
    <citation type="journal article" date="2022" name="Mol. Ecol. Resour.">
        <title>The genomes of chicory, endive, great burdock and yacon provide insights into Asteraceae palaeo-polyploidization history and plant inulin production.</title>
        <authorList>
            <person name="Fan W."/>
            <person name="Wang S."/>
            <person name="Wang H."/>
            <person name="Wang A."/>
            <person name="Jiang F."/>
            <person name="Liu H."/>
            <person name="Zhao H."/>
            <person name="Xu D."/>
            <person name="Zhang Y."/>
        </authorList>
    </citation>
    <scope>NUCLEOTIDE SEQUENCE [LARGE SCALE GENOMIC DNA]</scope>
    <source>
        <strain evidence="2">cv. Yunnan</strain>
    </source>
</reference>
<dbReference type="Proteomes" id="UP001056120">
    <property type="component" value="Linkage Group LG06"/>
</dbReference>
<proteinExistence type="predicted"/>
<protein>
    <submittedName>
        <fullName evidence="1">Uncharacterized protein</fullName>
    </submittedName>
</protein>
<keyword evidence="2" id="KW-1185">Reference proteome</keyword>
<reference evidence="1 2" key="2">
    <citation type="journal article" date="2022" name="Mol. Ecol. Resour.">
        <title>The genomes of chicory, endive, great burdock and yacon provide insights into Asteraceae paleo-polyploidization history and plant inulin production.</title>
        <authorList>
            <person name="Fan W."/>
            <person name="Wang S."/>
            <person name="Wang H."/>
            <person name="Wang A."/>
            <person name="Jiang F."/>
            <person name="Liu H."/>
            <person name="Zhao H."/>
            <person name="Xu D."/>
            <person name="Zhang Y."/>
        </authorList>
    </citation>
    <scope>NUCLEOTIDE SEQUENCE [LARGE SCALE GENOMIC DNA]</scope>
    <source>
        <strain evidence="2">cv. Yunnan</strain>
        <tissue evidence="1">Leaves</tissue>
    </source>
</reference>
<accession>A0ACB9IZC5</accession>
<evidence type="ECO:0000313" key="2">
    <source>
        <dbReference type="Proteomes" id="UP001056120"/>
    </source>
</evidence>
<organism evidence="1 2">
    <name type="scientific">Smallanthus sonchifolius</name>
    <dbReference type="NCBI Taxonomy" id="185202"/>
    <lineage>
        <taxon>Eukaryota</taxon>
        <taxon>Viridiplantae</taxon>
        <taxon>Streptophyta</taxon>
        <taxon>Embryophyta</taxon>
        <taxon>Tracheophyta</taxon>
        <taxon>Spermatophyta</taxon>
        <taxon>Magnoliopsida</taxon>
        <taxon>eudicotyledons</taxon>
        <taxon>Gunneridae</taxon>
        <taxon>Pentapetalae</taxon>
        <taxon>asterids</taxon>
        <taxon>campanulids</taxon>
        <taxon>Asterales</taxon>
        <taxon>Asteraceae</taxon>
        <taxon>Asteroideae</taxon>
        <taxon>Heliantheae alliance</taxon>
        <taxon>Millerieae</taxon>
        <taxon>Smallanthus</taxon>
    </lineage>
</organism>
<gene>
    <name evidence="1" type="ORF">L1987_18097</name>
</gene>